<dbReference type="EMBL" id="WOCE01000003">
    <property type="protein sequence ID" value="KAE9617711.1"/>
    <property type="molecule type" value="Genomic_DNA"/>
</dbReference>
<gene>
    <name evidence="2" type="ORF">Lalb_Chr03g0038231</name>
</gene>
<evidence type="ECO:0000313" key="3">
    <source>
        <dbReference type="Proteomes" id="UP000447434"/>
    </source>
</evidence>
<protein>
    <submittedName>
        <fullName evidence="2">Uncharacterized protein</fullName>
    </submittedName>
</protein>
<proteinExistence type="predicted"/>
<evidence type="ECO:0000256" key="1">
    <source>
        <dbReference type="SAM" id="Phobius"/>
    </source>
</evidence>
<comment type="caution">
    <text evidence="2">The sequence shown here is derived from an EMBL/GenBank/DDBJ whole genome shotgun (WGS) entry which is preliminary data.</text>
</comment>
<feature type="transmembrane region" description="Helical" evidence="1">
    <location>
        <begin position="20"/>
        <end position="51"/>
    </location>
</feature>
<keyword evidence="3" id="KW-1185">Reference proteome</keyword>
<organism evidence="2 3">
    <name type="scientific">Lupinus albus</name>
    <name type="common">White lupine</name>
    <name type="synonym">Lupinus termis</name>
    <dbReference type="NCBI Taxonomy" id="3870"/>
    <lineage>
        <taxon>Eukaryota</taxon>
        <taxon>Viridiplantae</taxon>
        <taxon>Streptophyta</taxon>
        <taxon>Embryophyta</taxon>
        <taxon>Tracheophyta</taxon>
        <taxon>Spermatophyta</taxon>
        <taxon>Magnoliopsida</taxon>
        <taxon>eudicotyledons</taxon>
        <taxon>Gunneridae</taxon>
        <taxon>Pentapetalae</taxon>
        <taxon>rosids</taxon>
        <taxon>fabids</taxon>
        <taxon>Fabales</taxon>
        <taxon>Fabaceae</taxon>
        <taxon>Papilionoideae</taxon>
        <taxon>50 kb inversion clade</taxon>
        <taxon>genistoids sensu lato</taxon>
        <taxon>core genistoids</taxon>
        <taxon>Genisteae</taxon>
        <taxon>Lupinus</taxon>
    </lineage>
</organism>
<keyword evidence="1" id="KW-0812">Transmembrane</keyword>
<name>A0A6A4QUF5_LUPAL</name>
<reference evidence="3" key="1">
    <citation type="journal article" date="2020" name="Nat. Commun.">
        <title>Genome sequence of the cluster root forming white lupin.</title>
        <authorList>
            <person name="Hufnagel B."/>
            <person name="Marques A."/>
            <person name="Soriano A."/>
            <person name="Marques L."/>
            <person name="Divol F."/>
            <person name="Doumas P."/>
            <person name="Sallet E."/>
            <person name="Mancinotti D."/>
            <person name="Carrere S."/>
            <person name="Marande W."/>
            <person name="Arribat S."/>
            <person name="Keller J."/>
            <person name="Huneau C."/>
            <person name="Blein T."/>
            <person name="Aime D."/>
            <person name="Laguerre M."/>
            <person name="Taylor J."/>
            <person name="Schubert V."/>
            <person name="Nelson M."/>
            <person name="Geu-Flores F."/>
            <person name="Crespi M."/>
            <person name="Gallardo-Guerrero K."/>
            <person name="Delaux P.-M."/>
            <person name="Salse J."/>
            <person name="Berges H."/>
            <person name="Guyot R."/>
            <person name="Gouzy J."/>
            <person name="Peret B."/>
        </authorList>
    </citation>
    <scope>NUCLEOTIDE SEQUENCE [LARGE SCALE GENOMIC DNA]</scope>
    <source>
        <strain evidence="3">cv. Amiga</strain>
    </source>
</reference>
<dbReference type="AlphaFoldDB" id="A0A6A4QUF5"/>
<sequence>MLVSSLTSFSLFPSFLPSFLFLSSFFFFPSFFLFFFLLFFLSAAAFSFPFFSF</sequence>
<dbReference type="Proteomes" id="UP000447434">
    <property type="component" value="Chromosome 3"/>
</dbReference>
<keyword evidence="1" id="KW-0472">Membrane</keyword>
<evidence type="ECO:0000313" key="2">
    <source>
        <dbReference type="EMBL" id="KAE9617711.1"/>
    </source>
</evidence>
<accession>A0A6A4QUF5</accession>
<keyword evidence="1" id="KW-1133">Transmembrane helix</keyword>